<evidence type="ECO:0000313" key="8">
    <source>
        <dbReference type="EMBL" id="GFM33047.1"/>
    </source>
</evidence>
<keyword evidence="2" id="KW-0378">Hydrolase</keyword>
<dbReference type="SMART" id="SM00847">
    <property type="entry name" value="HA2"/>
    <property type="match status" value="1"/>
</dbReference>
<dbReference type="InterPro" id="IPR001650">
    <property type="entry name" value="Helicase_C-like"/>
</dbReference>
<dbReference type="SUPFAM" id="SSF52540">
    <property type="entry name" value="P-loop containing nucleoside triphosphate hydrolases"/>
    <property type="match status" value="1"/>
</dbReference>
<feature type="region of interest" description="Disordered" evidence="5">
    <location>
        <begin position="843"/>
        <end position="868"/>
    </location>
</feature>
<dbReference type="InterPro" id="IPR027417">
    <property type="entry name" value="P-loop_NTPase"/>
</dbReference>
<evidence type="ECO:0000256" key="2">
    <source>
        <dbReference type="ARBA" id="ARBA00022801"/>
    </source>
</evidence>
<evidence type="ECO:0000256" key="5">
    <source>
        <dbReference type="SAM" id="MobiDB-lite"/>
    </source>
</evidence>
<dbReference type="GO" id="GO:0004386">
    <property type="term" value="F:helicase activity"/>
    <property type="evidence" value="ECO:0007669"/>
    <property type="project" value="UniProtKB-KW"/>
</dbReference>
<dbReference type="RefSeq" id="WP_174404740.1">
    <property type="nucleotide sequence ID" value="NZ_BLVO01000013.1"/>
</dbReference>
<dbReference type="SMART" id="SM00487">
    <property type="entry name" value="DEXDc"/>
    <property type="match status" value="1"/>
</dbReference>
<reference evidence="8 9" key="1">
    <citation type="submission" date="2020-05" db="EMBL/GenBank/DDBJ databases">
        <title>Draft genome sequence of Desulfovibrio sp. strain HN2T.</title>
        <authorList>
            <person name="Ueno A."/>
            <person name="Tamazawa S."/>
            <person name="Tamamura S."/>
            <person name="Murakami T."/>
            <person name="Kiyama T."/>
            <person name="Inomata H."/>
            <person name="Amano Y."/>
            <person name="Miyakawa K."/>
            <person name="Tamaki H."/>
            <person name="Naganuma T."/>
            <person name="Kaneko K."/>
        </authorList>
    </citation>
    <scope>NUCLEOTIDE SEQUENCE [LARGE SCALE GENOMIC DNA]</scope>
    <source>
        <strain evidence="8 9">HN2</strain>
    </source>
</reference>
<evidence type="ECO:0000259" key="6">
    <source>
        <dbReference type="PROSITE" id="PS51192"/>
    </source>
</evidence>
<dbReference type="Pfam" id="PF00270">
    <property type="entry name" value="DEAD"/>
    <property type="match status" value="1"/>
</dbReference>
<keyword evidence="4" id="KW-0067">ATP-binding</keyword>
<dbReference type="GO" id="GO:0003676">
    <property type="term" value="F:nucleic acid binding"/>
    <property type="evidence" value="ECO:0007669"/>
    <property type="project" value="InterPro"/>
</dbReference>
<keyword evidence="3 8" id="KW-0347">Helicase</keyword>
<comment type="caution">
    <text evidence="8">The sequence shown here is derived from an EMBL/GenBank/DDBJ whole genome shotgun (WGS) entry which is preliminary data.</text>
</comment>
<dbReference type="InterPro" id="IPR011545">
    <property type="entry name" value="DEAD/DEAH_box_helicase_dom"/>
</dbReference>
<dbReference type="Proteomes" id="UP000503840">
    <property type="component" value="Unassembled WGS sequence"/>
</dbReference>
<dbReference type="PIRSF" id="PIRSF005496">
    <property type="entry name" value="ATP_hel_hrpB"/>
    <property type="match status" value="1"/>
</dbReference>
<accession>A0A7J0BH85</accession>
<keyword evidence="1" id="KW-0547">Nucleotide-binding</keyword>
<feature type="domain" description="Helicase C-terminal" evidence="7">
    <location>
        <begin position="215"/>
        <end position="381"/>
    </location>
</feature>
<dbReference type="CDD" id="cd17990">
    <property type="entry name" value="DEXHc_HrpB"/>
    <property type="match status" value="1"/>
</dbReference>
<evidence type="ECO:0000256" key="3">
    <source>
        <dbReference type="ARBA" id="ARBA00022806"/>
    </source>
</evidence>
<dbReference type="EMBL" id="BLVO01000013">
    <property type="protein sequence ID" value="GFM33047.1"/>
    <property type="molecule type" value="Genomic_DNA"/>
</dbReference>
<dbReference type="CDD" id="cd18791">
    <property type="entry name" value="SF2_C_RHA"/>
    <property type="match status" value="1"/>
</dbReference>
<dbReference type="FunFam" id="3.40.50.300:FF:002125">
    <property type="entry name" value="ATP-dependent helicase HrpB"/>
    <property type="match status" value="1"/>
</dbReference>
<dbReference type="Pfam" id="PF00271">
    <property type="entry name" value="Helicase_C"/>
    <property type="match status" value="1"/>
</dbReference>
<dbReference type="Pfam" id="PF08482">
    <property type="entry name" value="HrpB_C"/>
    <property type="match status" value="1"/>
</dbReference>
<dbReference type="AlphaFoldDB" id="A0A7J0BH85"/>
<dbReference type="InterPro" id="IPR013689">
    <property type="entry name" value="RNA_helicase_ATP-dep_HrpB_C"/>
</dbReference>
<dbReference type="InterPro" id="IPR014001">
    <property type="entry name" value="Helicase_ATP-bd"/>
</dbReference>
<dbReference type="Gene3D" id="1.20.120.1080">
    <property type="match status" value="1"/>
</dbReference>
<feature type="compositionally biased region" description="Polar residues" evidence="5">
    <location>
        <begin position="483"/>
        <end position="494"/>
    </location>
</feature>
<dbReference type="PROSITE" id="PS51194">
    <property type="entry name" value="HELICASE_CTER"/>
    <property type="match status" value="1"/>
</dbReference>
<dbReference type="PANTHER" id="PTHR43519:SF1">
    <property type="entry name" value="ATP-DEPENDENT RNA HELICASE HRPB"/>
    <property type="match status" value="1"/>
</dbReference>
<dbReference type="PROSITE" id="PS51192">
    <property type="entry name" value="HELICASE_ATP_BIND_1"/>
    <property type="match status" value="1"/>
</dbReference>
<evidence type="ECO:0000313" key="9">
    <source>
        <dbReference type="Proteomes" id="UP000503840"/>
    </source>
</evidence>
<dbReference type="GO" id="GO:0016787">
    <property type="term" value="F:hydrolase activity"/>
    <property type="evidence" value="ECO:0007669"/>
    <property type="project" value="UniProtKB-KW"/>
</dbReference>
<gene>
    <name evidence="8" type="primary">hrpB</name>
    <name evidence="8" type="ORF">DSM101010T_14120</name>
</gene>
<dbReference type="NCBIfam" id="TIGR01970">
    <property type="entry name" value="DEAH_box_HrpB"/>
    <property type="match status" value="1"/>
</dbReference>
<feature type="region of interest" description="Disordered" evidence="5">
    <location>
        <begin position="481"/>
        <end position="503"/>
    </location>
</feature>
<dbReference type="PANTHER" id="PTHR43519">
    <property type="entry name" value="ATP-DEPENDENT RNA HELICASE HRPB"/>
    <property type="match status" value="1"/>
</dbReference>
<sequence>MHILPIDTILPDLLTSLEHTPNALLHAPPGAGKTTRVPLALLSAGWLGERRVLVLEPRRIAARAAAGFMARALGEEVGRTVGYRIRHETRVSAATRIEVVTEGVLTRLLQADPELSGYGIIIFDEFHERSIHADLGLALCTESQAALRDNLRLLVMSATLDCAPVASLLGRDGTPCPVISSEGRSYPVEVRHVPPPRRHMQSSGVHLDDAHAASVIRHALANDTGSVLVFLPGAGEIRRIAAMLESTTLPENVSVHPFYGDLSASEQDAAITPAPAGTRKVVLATSIAETSLTIEGVRVVVDCGLSRLPRFDPGSGMTRLVTERVSLAAATQRQGRAGRLEPGTCYRLWDVAEEHSMRSFAAPEIAEADLAALVLELAAWGIAGYDGALALPWLTPPPQGNYQQACTLLRDLGALDEALRITPHGSELLSLPLHPRLGHMVLTAARSGEGGTACVVAALLSDRDSRQTGADMRHRMAECAGLTQPQSDQSQSGTPERAMSGGRNRMADTVQHIMRTVRHAIPDAAFRRADPEAAGECLALAYPDRIAQQRGNGTFRLSGGKTAYLPPEDPLARESFLAVGELDGNAARARIWRAAPVGSDLLEELFADRVTQGSFVVWDSRTEAVAARSQKRLGALILADAPLADAGSADVTDVVVEGIRSIGLHCLPWTAEATALRARIQFLRAVDAAGCETKDETTSAWESVWPDLSDTALLDTLPQWLGPFLNGITRRSQFKSLDLCAAITALLDWPMQQRLDRDAPTHLEVPSGSRIRLDYTEQGGPTLPVKLQEMFGAKETPAIAGGRFPLLVHLLSPAGRPLQVTRDLVSFWKNGYPAVRAEMRGRYPRHPWPEDPTTARPTRHVTKRMQQG</sequence>
<protein>
    <submittedName>
        <fullName evidence="8">ATP-dependent helicase</fullName>
    </submittedName>
</protein>
<feature type="domain" description="Helicase ATP-binding" evidence="6">
    <location>
        <begin position="14"/>
        <end position="178"/>
    </location>
</feature>
<evidence type="ECO:0000259" key="7">
    <source>
        <dbReference type="PROSITE" id="PS51194"/>
    </source>
</evidence>
<name>A0A7J0BH85_9BACT</name>
<dbReference type="InterPro" id="IPR007502">
    <property type="entry name" value="Helicase-assoc_dom"/>
</dbReference>
<dbReference type="GO" id="GO:0005524">
    <property type="term" value="F:ATP binding"/>
    <property type="evidence" value="ECO:0007669"/>
    <property type="project" value="UniProtKB-KW"/>
</dbReference>
<dbReference type="SMART" id="SM00490">
    <property type="entry name" value="HELICc"/>
    <property type="match status" value="1"/>
</dbReference>
<dbReference type="InterPro" id="IPR049614">
    <property type="entry name" value="HrpB_DEXH"/>
</dbReference>
<keyword evidence="9" id="KW-1185">Reference proteome</keyword>
<dbReference type="Gene3D" id="3.40.50.300">
    <property type="entry name" value="P-loop containing nucleotide triphosphate hydrolases"/>
    <property type="match status" value="2"/>
</dbReference>
<evidence type="ECO:0000256" key="1">
    <source>
        <dbReference type="ARBA" id="ARBA00022741"/>
    </source>
</evidence>
<dbReference type="InterPro" id="IPR010225">
    <property type="entry name" value="HrpB"/>
</dbReference>
<feature type="compositionally biased region" description="Basic residues" evidence="5">
    <location>
        <begin position="857"/>
        <end position="868"/>
    </location>
</feature>
<organism evidence="8 9">
    <name type="scientific">Desulfovibrio subterraneus</name>
    <dbReference type="NCBI Taxonomy" id="2718620"/>
    <lineage>
        <taxon>Bacteria</taxon>
        <taxon>Pseudomonadati</taxon>
        <taxon>Thermodesulfobacteriota</taxon>
        <taxon>Desulfovibrionia</taxon>
        <taxon>Desulfovibrionales</taxon>
        <taxon>Desulfovibrionaceae</taxon>
        <taxon>Desulfovibrio</taxon>
    </lineage>
</organism>
<evidence type="ECO:0000256" key="4">
    <source>
        <dbReference type="ARBA" id="ARBA00022840"/>
    </source>
</evidence>
<proteinExistence type="predicted"/>